<evidence type="ECO:0000313" key="9">
    <source>
        <dbReference type="Proteomes" id="UP000050920"/>
    </source>
</evidence>
<dbReference type="InterPro" id="IPR036162">
    <property type="entry name" value="Resolvase-like_N_sf"/>
</dbReference>
<dbReference type="Pfam" id="PF00239">
    <property type="entry name" value="Resolvase"/>
    <property type="match status" value="1"/>
</dbReference>
<evidence type="ECO:0000256" key="3">
    <source>
        <dbReference type="ARBA" id="ARBA00023125"/>
    </source>
</evidence>
<feature type="domain" description="Resolvase/invertase-type recombinase catalytic" evidence="7">
    <location>
        <begin position="4"/>
        <end position="137"/>
    </location>
</feature>
<accession>A0A0R2NUQ2</accession>
<evidence type="ECO:0000256" key="4">
    <source>
        <dbReference type="ARBA" id="ARBA00023172"/>
    </source>
</evidence>
<dbReference type="SUPFAM" id="SSF46689">
    <property type="entry name" value="Homeodomain-like"/>
    <property type="match status" value="1"/>
</dbReference>
<gene>
    <name evidence="8" type="ORF">DY78_GL000270</name>
</gene>
<dbReference type="PANTHER" id="PTHR30461:SF26">
    <property type="entry name" value="RESOLVASE HOMOLOG YNEB"/>
    <property type="match status" value="1"/>
</dbReference>
<evidence type="ECO:0000256" key="1">
    <source>
        <dbReference type="ARBA" id="ARBA00009913"/>
    </source>
</evidence>
<dbReference type="InterPro" id="IPR009057">
    <property type="entry name" value="Homeodomain-like_sf"/>
</dbReference>
<dbReference type="GO" id="GO:0015074">
    <property type="term" value="P:DNA integration"/>
    <property type="evidence" value="ECO:0007669"/>
    <property type="project" value="UniProtKB-KW"/>
</dbReference>
<reference evidence="8 9" key="1">
    <citation type="journal article" date="2015" name="Genome Announc.">
        <title>Expanding the biotechnology potential of lactobacilli through comparative genomics of 213 strains and associated genera.</title>
        <authorList>
            <person name="Sun Z."/>
            <person name="Harris H.M."/>
            <person name="McCann A."/>
            <person name="Guo C."/>
            <person name="Argimon S."/>
            <person name="Zhang W."/>
            <person name="Yang X."/>
            <person name="Jeffery I.B."/>
            <person name="Cooney J.C."/>
            <person name="Kagawa T.F."/>
            <person name="Liu W."/>
            <person name="Song Y."/>
            <person name="Salvetti E."/>
            <person name="Wrobel A."/>
            <person name="Rasinkangas P."/>
            <person name="Parkhill J."/>
            <person name="Rea M.C."/>
            <person name="O'Sullivan O."/>
            <person name="Ritari J."/>
            <person name="Douillard F.P."/>
            <person name="Paul Ross R."/>
            <person name="Yang R."/>
            <person name="Briner A.E."/>
            <person name="Felis G.E."/>
            <person name="de Vos W.M."/>
            <person name="Barrangou R."/>
            <person name="Klaenhammer T.R."/>
            <person name="Caufield P.W."/>
            <person name="Cui Y."/>
            <person name="Zhang H."/>
            <person name="O'Toole P.W."/>
        </authorList>
    </citation>
    <scope>NUCLEOTIDE SEQUENCE [LARGE SCALE GENOMIC DNA]</scope>
    <source>
        <strain evidence="8 9">DSM 21115</strain>
    </source>
</reference>
<dbReference type="GO" id="GO:0003677">
    <property type="term" value="F:DNA binding"/>
    <property type="evidence" value="ECO:0007669"/>
    <property type="project" value="UniProtKB-KW"/>
</dbReference>
<dbReference type="InterPro" id="IPR006118">
    <property type="entry name" value="Recombinase_CS"/>
</dbReference>
<evidence type="ECO:0000256" key="5">
    <source>
        <dbReference type="PIRSR" id="PIRSR606118-50"/>
    </source>
</evidence>
<proteinExistence type="inferred from homology"/>
<dbReference type="PROSITE" id="PS51736">
    <property type="entry name" value="RECOMBINASES_3"/>
    <property type="match status" value="1"/>
</dbReference>
<dbReference type="Proteomes" id="UP000050920">
    <property type="component" value="Unassembled WGS sequence"/>
</dbReference>
<feature type="active site" description="O-(5'-phospho-DNA)-serine intermediate" evidence="5 6">
    <location>
        <position position="12"/>
    </location>
</feature>
<sequence>MKKMKYGYARVSTTDQKLANQIELLKLAGAEKIFQEKFTGTTTERPEFQKLLRVLKTGDTLIVTKLDRFARNTREALAIIQELFKENVKVNILNMGLIDNTPTGQLVFTIFSAFAQFECDMIVTRTQEGKLYAKQHDPFFREGRPKTYSEEQIRFAYELRKQGMTYKMIERKTGISKRTQQRRFKLIEKPSDTSKIQDR</sequence>
<keyword evidence="3" id="KW-0238">DNA-binding</keyword>
<keyword evidence="9" id="KW-1185">Reference proteome</keyword>
<comment type="similarity">
    <text evidence="1">Belongs to the site-specific recombinase resolvase family.</text>
</comment>
<dbReference type="SUPFAM" id="SSF53041">
    <property type="entry name" value="Resolvase-like"/>
    <property type="match status" value="1"/>
</dbReference>
<dbReference type="EMBL" id="AYGX02000006">
    <property type="protein sequence ID" value="KRO29439.1"/>
    <property type="molecule type" value="Genomic_DNA"/>
</dbReference>
<name>A0A0R2NUQ2_9LACO</name>
<dbReference type="InterPro" id="IPR006119">
    <property type="entry name" value="Resolv_N"/>
</dbReference>
<dbReference type="PANTHER" id="PTHR30461">
    <property type="entry name" value="DNA-INVERTASE FROM LAMBDOID PROPHAGE"/>
    <property type="match status" value="1"/>
</dbReference>
<evidence type="ECO:0000313" key="8">
    <source>
        <dbReference type="EMBL" id="KRO29439.1"/>
    </source>
</evidence>
<dbReference type="InterPro" id="IPR050639">
    <property type="entry name" value="SSR_resolvase"/>
</dbReference>
<dbReference type="GO" id="GO:0000150">
    <property type="term" value="F:DNA strand exchange activity"/>
    <property type="evidence" value="ECO:0007669"/>
    <property type="project" value="InterPro"/>
</dbReference>
<keyword evidence="2" id="KW-0229">DNA integration</keyword>
<dbReference type="PROSITE" id="PS00397">
    <property type="entry name" value="RECOMBINASES_1"/>
    <property type="match status" value="1"/>
</dbReference>
<dbReference type="Gene3D" id="3.40.50.1390">
    <property type="entry name" value="Resolvase, N-terminal catalytic domain"/>
    <property type="match status" value="1"/>
</dbReference>
<keyword evidence="4" id="KW-0233">DNA recombination</keyword>
<dbReference type="CDD" id="cd03768">
    <property type="entry name" value="SR_ResInv"/>
    <property type="match status" value="1"/>
</dbReference>
<dbReference type="SMART" id="SM00857">
    <property type="entry name" value="Resolvase"/>
    <property type="match status" value="1"/>
</dbReference>
<comment type="caution">
    <text evidence="8">The sequence shown here is derived from an EMBL/GenBank/DDBJ whole genome shotgun (WGS) entry which is preliminary data.</text>
</comment>
<evidence type="ECO:0000256" key="6">
    <source>
        <dbReference type="PROSITE-ProRule" id="PRU10137"/>
    </source>
</evidence>
<dbReference type="AlphaFoldDB" id="A0A0R2NUQ2"/>
<evidence type="ECO:0000259" key="7">
    <source>
        <dbReference type="PROSITE" id="PS51736"/>
    </source>
</evidence>
<evidence type="ECO:0000256" key="2">
    <source>
        <dbReference type="ARBA" id="ARBA00022908"/>
    </source>
</evidence>
<protein>
    <submittedName>
        <fullName evidence="8">Resolvase</fullName>
    </submittedName>
</protein>
<organism evidence="8 9">
    <name type="scientific">Lactiplantibacillus fabifermentans DSM 21115</name>
    <dbReference type="NCBI Taxonomy" id="1413187"/>
    <lineage>
        <taxon>Bacteria</taxon>
        <taxon>Bacillati</taxon>
        <taxon>Bacillota</taxon>
        <taxon>Bacilli</taxon>
        <taxon>Lactobacillales</taxon>
        <taxon>Lactobacillaceae</taxon>
        <taxon>Lactiplantibacillus</taxon>
    </lineage>
</organism>